<dbReference type="PRINTS" id="PR01129">
    <property type="entry name" value="GIPRECEPTOR"/>
</dbReference>
<protein>
    <recommendedName>
        <fullName evidence="3">G-protein coupled receptors family 2 profile 1 domain-containing protein</fullName>
    </recommendedName>
</protein>
<dbReference type="OrthoDB" id="5967113at2759"/>
<feature type="transmembrane region" description="Helical" evidence="1">
    <location>
        <begin position="137"/>
        <end position="159"/>
    </location>
</feature>
<dbReference type="InterPro" id="IPR036445">
    <property type="entry name" value="GPCR_2_extracell_dom_sf"/>
</dbReference>
<dbReference type="InterPro" id="IPR050332">
    <property type="entry name" value="GPCR_2"/>
</dbReference>
<feature type="domain" description="G-protein coupled receptors family 2 profile 1" evidence="3">
    <location>
        <begin position="34"/>
        <end position="117"/>
    </location>
</feature>
<keyword evidence="2" id="KW-0732">Signal</keyword>
<dbReference type="Proteomes" id="UP000812440">
    <property type="component" value="Chromosome 8_10"/>
</dbReference>
<dbReference type="GO" id="GO:0007188">
    <property type="term" value="P:adenylate cyclase-modulating G protein-coupled receptor signaling pathway"/>
    <property type="evidence" value="ECO:0007669"/>
    <property type="project" value="TreeGrafter"/>
</dbReference>
<dbReference type="AlphaFoldDB" id="A0A8T2K1B3"/>
<comment type="caution">
    <text evidence="4">The sequence shown here is derived from an EMBL/GenBank/DDBJ whole genome shotgun (WGS) entry which is preliminary data.</text>
</comment>
<dbReference type="PANTHER" id="PTHR45620:SF5">
    <property type="entry name" value="GASTRIC INHIBITORY POLYPEPTIDE RECEPTOR"/>
    <property type="match status" value="1"/>
</dbReference>
<keyword evidence="1" id="KW-0472">Membrane</keyword>
<dbReference type="GO" id="GO:0005886">
    <property type="term" value="C:plasma membrane"/>
    <property type="evidence" value="ECO:0007669"/>
    <property type="project" value="TreeGrafter"/>
</dbReference>
<keyword evidence="1" id="KW-0812">Transmembrane</keyword>
<dbReference type="SMART" id="SM00008">
    <property type="entry name" value="HormR"/>
    <property type="match status" value="1"/>
</dbReference>
<evidence type="ECO:0000259" key="3">
    <source>
        <dbReference type="PROSITE" id="PS50227"/>
    </source>
</evidence>
<evidence type="ECO:0000313" key="5">
    <source>
        <dbReference type="Proteomes" id="UP000812440"/>
    </source>
</evidence>
<feature type="chain" id="PRO_5035734878" description="G-protein coupled receptors family 2 profile 1 domain-containing protein" evidence="2">
    <location>
        <begin position="19"/>
        <end position="162"/>
    </location>
</feature>
<dbReference type="SUPFAM" id="SSF111418">
    <property type="entry name" value="Hormone receptor domain"/>
    <property type="match status" value="1"/>
</dbReference>
<dbReference type="InterPro" id="IPR017983">
    <property type="entry name" value="GPCR_2_secretin-like_CS"/>
</dbReference>
<evidence type="ECO:0000256" key="2">
    <source>
        <dbReference type="SAM" id="SignalP"/>
    </source>
</evidence>
<dbReference type="InterPro" id="IPR001749">
    <property type="entry name" value="GPCR_2_GIP_rcpt"/>
</dbReference>
<dbReference type="GO" id="GO:0017046">
    <property type="term" value="F:peptide hormone binding"/>
    <property type="evidence" value="ECO:0007669"/>
    <property type="project" value="TreeGrafter"/>
</dbReference>
<keyword evidence="1" id="KW-1133">Transmembrane helix</keyword>
<evidence type="ECO:0000256" key="1">
    <source>
        <dbReference type="SAM" id="Phobius"/>
    </source>
</evidence>
<proteinExistence type="predicted"/>
<dbReference type="InterPro" id="IPR001879">
    <property type="entry name" value="GPCR_2_extracellular_dom"/>
</dbReference>
<dbReference type="PANTHER" id="PTHR45620">
    <property type="entry name" value="PDF RECEPTOR-LIKE PROTEIN-RELATED"/>
    <property type="match status" value="1"/>
</dbReference>
<dbReference type="Gene3D" id="4.10.1240.10">
    <property type="entry name" value="GPCR, family 2, extracellular hormone receptor domain"/>
    <property type="match status" value="1"/>
</dbReference>
<reference evidence="4" key="1">
    <citation type="thesis" date="2020" institute="ProQuest LLC" country="789 East Eisenhower Parkway, Ann Arbor, MI, USA">
        <title>Comparative Genomics and Chromosome Evolution.</title>
        <authorList>
            <person name="Mudd A.B."/>
        </authorList>
    </citation>
    <scope>NUCLEOTIDE SEQUENCE</scope>
    <source>
        <strain evidence="4">Female2</strain>
        <tissue evidence="4">Blood</tissue>
    </source>
</reference>
<accession>A0A8T2K1B3</accession>
<dbReference type="GO" id="GO:0008528">
    <property type="term" value="F:G protein-coupled peptide receptor activity"/>
    <property type="evidence" value="ECO:0007669"/>
    <property type="project" value="TreeGrafter"/>
</dbReference>
<keyword evidence="5" id="KW-1185">Reference proteome</keyword>
<feature type="signal peptide" evidence="2">
    <location>
        <begin position="1"/>
        <end position="18"/>
    </location>
</feature>
<gene>
    <name evidence="4" type="ORF">GDO86_015515</name>
</gene>
<sequence length="162" mass="19020">MWGYLAALILLFPKGCRTQSFHDMVQSWEKYKEDCEERMRTEPPLSGVFCNRTFDLYACWGDAPANTTHAEPCPSFLPWYAKVKEGFVFRRCGADGQWERDETNMSWRNHSQCENYEPEQSQHETWILSQLRVMYRVGYTISLAALIVAVFILTQLRFVSKQ</sequence>
<dbReference type="EMBL" id="JAACNH010000003">
    <property type="protein sequence ID" value="KAG8448451.1"/>
    <property type="molecule type" value="Genomic_DNA"/>
</dbReference>
<dbReference type="Pfam" id="PF02793">
    <property type="entry name" value="HRM"/>
    <property type="match status" value="1"/>
</dbReference>
<evidence type="ECO:0000313" key="4">
    <source>
        <dbReference type="EMBL" id="KAG8448451.1"/>
    </source>
</evidence>
<organism evidence="4 5">
    <name type="scientific">Hymenochirus boettgeri</name>
    <name type="common">Congo dwarf clawed frog</name>
    <dbReference type="NCBI Taxonomy" id="247094"/>
    <lineage>
        <taxon>Eukaryota</taxon>
        <taxon>Metazoa</taxon>
        <taxon>Chordata</taxon>
        <taxon>Craniata</taxon>
        <taxon>Vertebrata</taxon>
        <taxon>Euteleostomi</taxon>
        <taxon>Amphibia</taxon>
        <taxon>Batrachia</taxon>
        <taxon>Anura</taxon>
        <taxon>Pipoidea</taxon>
        <taxon>Pipidae</taxon>
        <taxon>Pipinae</taxon>
        <taxon>Hymenochirus</taxon>
    </lineage>
</organism>
<dbReference type="PROSITE" id="PS50227">
    <property type="entry name" value="G_PROTEIN_RECEP_F2_3"/>
    <property type="match status" value="1"/>
</dbReference>
<dbReference type="GO" id="GO:0016519">
    <property type="term" value="F:gastric inhibitory peptide receptor activity"/>
    <property type="evidence" value="ECO:0007669"/>
    <property type="project" value="InterPro"/>
</dbReference>
<dbReference type="PROSITE" id="PS00649">
    <property type="entry name" value="G_PROTEIN_RECEP_F2_1"/>
    <property type="match status" value="1"/>
</dbReference>
<name>A0A8T2K1B3_9PIPI</name>